<organism evidence="2 3">
    <name type="scientific">Dethiosulfatarculus sandiegensis</name>
    <dbReference type="NCBI Taxonomy" id="1429043"/>
    <lineage>
        <taxon>Bacteria</taxon>
        <taxon>Pseudomonadati</taxon>
        <taxon>Thermodesulfobacteriota</taxon>
        <taxon>Desulfarculia</taxon>
        <taxon>Desulfarculales</taxon>
        <taxon>Desulfarculaceae</taxon>
        <taxon>Dethiosulfatarculus</taxon>
    </lineage>
</organism>
<dbReference type="AlphaFoldDB" id="A0A0D2JPZ9"/>
<keyword evidence="3" id="KW-1185">Reference proteome</keyword>
<proteinExistence type="predicted"/>
<reference evidence="2 3" key="1">
    <citation type="submission" date="2013-11" db="EMBL/GenBank/DDBJ databases">
        <title>Metagenomic analysis of a methanogenic consortium involved in long chain n-alkane degradation.</title>
        <authorList>
            <person name="Davidova I.A."/>
            <person name="Callaghan A.V."/>
            <person name="Wawrik B."/>
            <person name="Pruitt S."/>
            <person name="Marks C."/>
            <person name="Duncan K.E."/>
            <person name="Suflita J.M."/>
        </authorList>
    </citation>
    <scope>NUCLEOTIDE SEQUENCE [LARGE SCALE GENOMIC DNA]</scope>
    <source>
        <strain evidence="2 3">SPR</strain>
    </source>
</reference>
<keyword evidence="1" id="KW-1133">Transmembrane helix</keyword>
<comment type="caution">
    <text evidence="2">The sequence shown here is derived from an EMBL/GenBank/DDBJ whole genome shotgun (WGS) entry which is preliminary data.</text>
</comment>
<keyword evidence="1" id="KW-0472">Membrane</keyword>
<accession>A0A0D2JPZ9</accession>
<feature type="transmembrane region" description="Helical" evidence="1">
    <location>
        <begin position="14"/>
        <end position="33"/>
    </location>
</feature>
<name>A0A0D2JPZ9_9BACT</name>
<evidence type="ECO:0000313" key="3">
    <source>
        <dbReference type="Proteomes" id="UP000032233"/>
    </source>
</evidence>
<gene>
    <name evidence="2" type="ORF">X474_23990</name>
</gene>
<evidence type="ECO:0000313" key="2">
    <source>
        <dbReference type="EMBL" id="KIX11540.1"/>
    </source>
</evidence>
<dbReference type="Proteomes" id="UP000032233">
    <property type="component" value="Unassembled WGS sequence"/>
</dbReference>
<evidence type="ECO:0000256" key="1">
    <source>
        <dbReference type="SAM" id="Phobius"/>
    </source>
</evidence>
<protein>
    <submittedName>
        <fullName evidence="2">Uncharacterized protein</fullName>
    </submittedName>
</protein>
<dbReference type="InParanoid" id="A0A0D2JPZ9"/>
<keyword evidence="1" id="KW-0812">Transmembrane</keyword>
<sequence>MIHLDKGFSRGNGMIEFLVALLVNYLIIINIYYQLSERGIIWPGYFGLLFRPN</sequence>
<dbReference type="EMBL" id="AZAC01000056">
    <property type="protein sequence ID" value="KIX11540.1"/>
    <property type="molecule type" value="Genomic_DNA"/>
</dbReference>